<evidence type="ECO:0000313" key="6">
    <source>
        <dbReference type="EMBL" id="TMP86868.1"/>
    </source>
</evidence>
<evidence type="ECO:0000313" key="7">
    <source>
        <dbReference type="Proteomes" id="UP000305874"/>
    </source>
</evidence>
<sequence>MRFNPFRTHPLLAHISIAWLVLAALLSYQLGELKYSGDIAWLDILGEGGIVLMTLSWIVALLVSRPPGKVTTLLVLGLGLFMFSASLDLLDEWLHQPSRYWLSWIESLPAPVGMLFTSAGLYWWHQEQFVLNRQLARREAHMRDHQKVCPVTGLYRIQYVQKVFDSSRESKTKCCIAMIDVENFAAVNARFGLATGDRLLRELSDLMVMNIRMGDILSRYASDSFILLLPATTSRQAQQLIAQLQSAIRHCAFRLAPQGQAHYINTYSAVIETAKDEPLPQLLRQLQQQLQQQKHRPGQGDATLCSSR</sequence>
<dbReference type="EMBL" id="PNCG01000010">
    <property type="protein sequence ID" value="TMP86868.1"/>
    <property type="molecule type" value="Genomic_DNA"/>
</dbReference>
<gene>
    <name evidence="6" type="ORF">CWC05_10335</name>
</gene>
<evidence type="ECO:0000256" key="4">
    <source>
        <dbReference type="SAM" id="Phobius"/>
    </source>
</evidence>
<keyword evidence="4" id="KW-0472">Membrane</keyword>
<reference evidence="6 7" key="1">
    <citation type="submission" date="2017-12" db="EMBL/GenBank/DDBJ databases">
        <authorList>
            <person name="Paulsen S."/>
            <person name="Gram L.K."/>
        </authorList>
    </citation>
    <scope>NUCLEOTIDE SEQUENCE [LARGE SCALE GENOMIC DNA]</scope>
    <source>
        <strain evidence="6 7">S2897</strain>
    </source>
</reference>
<dbReference type="PROSITE" id="PS50887">
    <property type="entry name" value="GGDEF"/>
    <property type="match status" value="1"/>
</dbReference>
<evidence type="ECO:0000256" key="3">
    <source>
        <dbReference type="SAM" id="MobiDB-lite"/>
    </source>
</evidence>
<name>A0A5S3Z3R5_9GAMM</name>
<accession>A0A5S3Z3R5</accession>
<evidence type="ECO:0000256" key="1">
    <source>
        <dbReference type="ARBA" id="ARBA00012528"/>
    </source>
</evidence>
<dbReference type="SUPFAM" id="SSF55073">
    <property type="entry name" value="Nucleotide cyclase"/>
    <property type="match status" value="1"/>
</dbReference>
<feature type="domain" description="GGDEF" evidence="5">
    <location>
        <begin position="172"/>
        <end position="307"/>
    </location>
</feature>
<dbReference type="Proteomes" id="UP000305874">
    <property type="component" value="Unassembled WGS sequence"/>
</dbReference>
<dbReference type="RefSeq" id="WP_138548141.1">
    <property type="nucleotide sequence ID" value="NZ_PNCG01000010.1"/>
</dbReference>
<dbReference type="InterPro" id="IPR000160">
    <property type="entry name" value="GGDEF_dom"/>
</dbReference>
<keyword evidence="4" id="KW-1133">Transmembrane helix</keyword>
<dbReference type="NCBIfam" id="TIGR00254">
    <property type="entry name" value="GGDEF"/>
    <property type="match status" value="1"/>
</dbReference>
<reference evidence="7" key="2">
    <citation type="submission" date="2019-06" db="EMBL/GenBank/DDBJ databases">
        <title>Co-occurence of chitin degradation, pigmentation and bioactivity in marine Pseudoalteromonas.</title>
        <authorList>
            <person name="Sonnenschein E.C."/>
            <person name="Bech P.K."/>
        </authorList>
    </citation>
    <scope>NUCLEOTIDE SEQUENCE [LARGE SCALE GENOMIC DNA]</scope>
    <source>
        <strain evidence="7">S2897</strain>
    </source>
</reference>
<dbReference type="PANTHER" id="PTHR45138:SF9">
    <property type="entry name" value="DIGUANYLATE CYCLASE DGCM-RELATED"/>
    <property type="match status" value="1"/>
</dbReference>
<feature type="transmembrane region" description="Helical" evidence="4">
    <location>
        <begin position="40"/>
        <end position="63"/>
    </location>
</feature>
<dbReference type="PANTHER" id="PTHR45138">
    <property type="entry name" value="REGULATORY COMPONENTS OF SENSORY TRANSDUCTION SYSTEM"/>
    <property type="match status" value="1"/>
</dbReference>
<dbReference type="InterPro" id="IPR029787">
    <property type="entry name" value="Nucleotide_cyclase"/>
</dbReference>
<dbReference type="InterPro" id="IPR043128">
    <property type="entry name" value="Rev_trsase/Diguanyl_cyclase"/>
</dbReference>
<feature type="transmembrane region" description="Helical" evidence="4">
    <location>
        <begin position="12"/>
        <end position="28"/>
    </location>
</feature>
<comment type="caution">
    <text evidence="6">The sequence shown here is derived from an EMBL/GenBank/DDBJ whole genome shotgun (WGS) entry which is preliminary data.</text>
</comment>
<feature type="region of interest" description="Disordered" evidence="3">
    <location>
        <begin position="289"/>
        <end position="308"/>
    </location>
</feature>
<dbReference type="GO" id="GO:0052621">
    <property type="term" value="F:diguanylate cyclase activity"/>
    <property type="evidence" value="ECO:0007669"/>
    <property type="project" value="UniProtKB-EC"/>
</dbReference>
<comment type="catalytic activity">
    <reaction evidence="2">
        <text>2 GTP = 3',3'-c-di-GMP + 2 diphosphate</text>
        <dbReference type="Rhea" id="RHEA:24898"/>
        <dbReference type="ChEBI" id="CHEBI:33019"/>
        <dbReference type="ChEBI" id="CHEBI:37565"/>
        <dbReference type="ChEBI" id="CHEBI:58805"/>
        <dbReference type="EC" id="2.7.7.65"/>
    </reaction>
</comment>
<dbReference type="EC" id="2.7.7.65" evidence="1"/>
<organism evidence="6 7">
    <name type="scientific">Pseudoalteromonas ruthenica</name>
    <dbReference type="NCBI Taxonomy" id="151081"/>
    <lineage>
        <taxon>Bacteria</taxon>
        <taxon>Pseudomonadati</taxon>
        <taxon>Pseudomonadota</taxon>
        <taxon>Gammaproteobacteria</taxon>
        <taxon>Alteromonadales</taxon>
        <taxon>Pseudoalteromonadaceae</taxon>
        <taxon>Pseudoalteromonas</taxon>
    </lineage>
</organism>
<evidence type="ECO:0000259" key="5">
    <source>
        <dbReference type="PROSITE" id="PS50887"/>
    </source>
</evidence>
<dbReference type="Pfam" id="PF00990">
    <property type="entry name" value="GGDEF"/>
    <property type="match status" value="1"/>
</dbReference>
<dbReference type="Gene3D" id="3.30.70.270">
    <property type="match status" value="1"/>
</dbReference>
<proteinExistence type="predicted"/>
<protein>
    <recommendedName>
        <fullName evidence="1">diguanylate cyclase</fullName>
        <ecNumber evidence="1">2.7.7.65</ecNumber>
    </recommendedName>
</protein>
<dbReference type="SMART" id="SM00267">
    <property type="entry name" value="GGDEF"/>
    <property type="match status" value="1"/>
</dbReference>
<keyword evidence="4" id="KW-0812">Transmembrane</keyword>
<evidence type="ECO:0000256" key="2">
    <source>
        <dbReference type="ARBA" id="ARBA00034247"/>
    </source>
</evidence>
<feature type="transmembrane region" description="Helical" evidence="4">
    <location>
        <begin position="101"/>
        <end position="124"/>
    </location>
</feature>
<dbReference type="AlphaFoldDB" id="A0A5S3Z3R5"/>
<feature type="transmembrane region" description="Helical" evidence="4">
    <location>
        <begin position="70"/>
        <end position="89"/>
    </location>
</feature>
<dbReference type="InterPro" id="IPR050469">
    <property type="entry name" value="Diguanylate_Cyclase"/>
</dbReference>